<feature type="domain" description="WH2" evidence="2">
    <location>
        <begin position="260"/>
        <end position="277"/>
    </location>
</feature>
<dbReference type="SMART" id="SM00246">
    <property type="entry name" value="WH2"/>
    <property type="match status" value="4"/>
</dbReference>
<feature type="domain" description="WH2" evidence="2">
    <location>
        <begin position="64"/>
        <end position="81"/>
    </location>
</feature>
<feature type="region of interest" description="Disordered" evidence="1">
    <location>
        <begin position="280"/>
        <end position="299"/>
    </location>
</feature>
<dbReference type="EMBL" id="UYYF01004886">
    <property type="protein sequence ID" value="VDN07473.1"/>
    <property type="molecule type" value="Genomic_DNA"/>
</dbReference>
<feature type="region of interest" description="Disordered" evidence="1">
    <location>
        <begin position="728"/>
        <end position="755"/>
    </location>
</feature>
<dbReference type="PROSITE" id="PS51082">
    <property type="entry name" value="WH2"/>
    <property type="match status" value="4"/>
</dbReference>
<evidence type="ECO:0000313" key="4">
    <source>
        <dbReference type="Proteomes" id="UP000276776"/>
    </source>
</evidence>
<protein>
    <submittedName>
        <fullName evidence="5">WH2 domain-containing protein</fullName>
    </submittedName>
</protein>
<dbReference type="STRING" id="103827.A0A0N5D9K5"/>
<dbReference type="OrthoDB" id="5877983at2759"/>
<gene>
    <name evidence="3" type="ORF">TCLT_LOCUS9809</name>
</gene>
<dbReference type="WBParaSite" id="TCLT_0000982001-mRNA-1">
    <property type="protein sequence ID" value="TCLT_0000982001-mRNA-1"/>
    <property type="gene ID" value="TCLT_0000982001"/>
</dbReference>
<reference evidence="5" key="1">
    <citation type="submission" date="2017-02" db="UniProtKB">
        <authorList>
            <consortium name="WormBaseParasite"/>
        </authorList>
    </citation>
    <scope>IDENTIFICATION</scope>
</reference>
<accession>A0A0N5D9K5</accession>
<evidence type="ECO:0000313" key="3">
    <source>
        <dbReference type="EMBL" id="VDN07473.1"/>
    </source>
</evidence>
<dbReference type="InterPro" id="IPR003124">
    <property type="entry name" value="WH2_dom"/>
</dbReference>
<dbReference type="GO" id="GO:0003779">
    <property type="term" value="F:actin binding"/>
    <property type="evidence" value="ECO:0007669"/>
    <property type="project" value="InterPro"/>
</dbReference>
<feature type="compositionally biased region" description="Polar residues" evidence="1">
    <location>
        <begin position="202"/>
        <end position="222"/>
    </location>
</feature>
<evidence type="ECO:0000313" key="5">
    <source>
        <dbReference type="WBParaSite" id="TCLT_0000982001-mRNA-1"/>
    </source>
</evidence>
<feature type="region of interest" description="Disordered" evidence="1">
    <location>
        <begin position="200"/>
        <end position="241"/>
    </location>
</feature>
<keyword evidence="4" id="KW-1185">Reference proteome</keyword>
<reference evidence="3 4" key="2">
    <citation type="submission" date="2018-11" db="EMBL/GenBank/DDBJ databases">
        <authorList>
            <consortium name="Pathogen Informatics"/>
        </authorList>
    </citation>
    <scope>NUCLEOTIDE SEQUENCE [LARGE SCALE GENOMIC DNA]</scope>
</reference>
<feature type="domain" description="WH2" evidence="2">
    <location>
        <begin position="163"/>
        <end position="180"/>
    </location>
</feature>
<dbReference type="Pfam" id="PF02205">
    <property type="entry name" value="WH2"/>
    <property type="match status" value="4"/>
</dbReference>
<evidence type="ECO:0000259" key="2">
    <source>
        <dbReference type="PROSITE" id="PS51082"/>
    </source>
</evidence>
<name>A0A0N5D9K5_THECL</name>
<sequence>MYMAKPVQVDQYNKDTCFARSDSDKYASPIPPPPLLVQSQVPQTMGMRTEAAKKEAKIRPVAFDRDKLLDEVRNGVQLRHTVTNDKSAPVGVGRVCSGGYSPPLDSVTSLSEQNSQVKAKKPIFFEQHLRQSKKLPVTAPPLPSKIAAPVALLKLDSSSSAFDHEKLLNEIQGGIHLRKTVTNDRSAPIGVGTVRDDIIPKQSINENTSASSTKHLESTTTAPIVPVQSLSPPTSSQLSKSIKPVTNPALLKLGGKQPIDRDALLASIRSGVRLRKVEVNDHSSPFSTSPCPSSELQARKEQMTELLPPPPPPLFALPPQTLPSLDPVSRSRPPKKAFVKLGGKVTVSRDELLRSIRQGVKLRKTVNNDKCSVIINDDDSGVKCSGRSSPTSNYEDDVYGSQSLSDLSSIGTSRLSPLSNIPPERPCNFYLASPTPAVAEPTSRSSTLSHCSQSTSSFAKASTFNHPSLSVNFDMVNCERETHHKEKEQKEKKIQIRECYRPPASSREQIESEIPVGSTRDRIRMFGQTMREASSSPTRSISKKTDFESDSGKASVLHMKKLLKDTTVANQSSDVSGSNDELENILNTTRDENSIQKMVRMFSVDENSTKASQPPRYQRNKNMFTEPEKIVPSVKKKPSSNKGALKKSSTKEPKMRRKLSVKIDSSPSKLTTSEELPLELSRKTDESHVDQLLDMSQCKISKVDISKFKKKFESFPEKTESTIYHISTSQENPKPGRIKKPSWITDKKSDCSSSRHDSCKLEKSILPSSKEVKGSGLSSEFLKREETKKTSFEESFHQQCSSHEKSPEAEEFSVSFLSSDATSAQQKPAVLLKDEDEIPPVPLSSPPEIPHQHTTNVPVMNDERLVKEAVASTCYAKKAIASTKRPLTRKSSNFKKNSTLNTGGLFNSLSKPICTNFSTTGETTTIGVNEEPKYNFTNRSFVFKPKIQSKVSNRQSEESLDIKTTSLSTKKPVEKIDGVYYANIGIAIEGIYALPGNNTSWYRLADHINSCASSSTSSSLSSLSSSTSYLKTTNNDKYANIYGNLNQQDNKFSSPVISSQKSTDNHYVLHQQPCNRRIWGPLVSRGHQVIVGESLSRATIQSSFERQSFVANDLNKSQEELKPQRKDNFFSRNYRFEINVDNDEEPLRIVRR</sequence>
<feature type="domain" description="WH2" evidence="2">
    <location>
        <begin position="348"/>
        <end position="365"/>
    </location>
</feature>
<feature type="region of interest" description="Disordered" evidence="1">
    <location>
        <begin position="604"/>
        <end position="676"/>
    </location>
</feature>
<dbReference type="AlphaFoldDB" id="A0A0N5D9K5"/>
<feature type="compositionally biased region" description="Low complexity" evidence="1">
    <location>
        <begin position="228"/>
        <end position="241"/>
    </location>
</feature>
<evidence type="ECO:0000256" key="1">
    <source>
        <dbReference type="SAM" id="MobiDB-lite"/>
    </source>
</evidence>
<dbReference type="OMA" id="PVFYGKN"/>
<dbReference type="CDD" id="cd21762">
    <property type="entry name" value="WH2"/>
    <property type="match status" value="2"/>
</dbReference>
<dbReference type="Proteomes" id="UP000276776">
    <property type="component" value="Unassembled WGS sequence"/>
</dbReference>
<feature type="compositionally biased region" description="Low complexity" evidence="1">
    <location>
        <begin position="283"/>
        <end position="294"/>
    </location>
</feature>
<organism evidence="5">
    <name type="scientific">Thelazia callipaeda</name>
    <name type="common">Oriental eyeworm</name>
    <name type="synonym">Parasitic nematode</name>
    <dbReference type="NCBI Taxonomy" id="103827"/>
    <lineage>
        <taxon>Eukaryota</taxon>
        <taxon>Metazoa</taxon>
        <taxon>Ecdysozoa</taxon>
        <taxon>Nematoda</taxon>
        <taxon>Chromadorea</taxon>
        <taxon>Rhabditida</taxon>
        <taxon>Spirurina</taxon>
        <taxon>Spiruromorpha</taxon>
        <taxon>Thelazioidea</taxon>
        <taxon>Thelaziidae</taxon>
        <taxon>Thelazia</taxon>
    </lineage>
</organism>
<feature type="compositionally biased region" description="Basic and acidic residues" evidence="1">
    <location>
        <begin position="745"/>
        <end position="755"/>
    </location>
</feature>
<proteinExistence type="predicted"/>